<dbReference type="InterPro" id="IPR011009">
    <property type="entry name" value="Kinase-like_dom_sf"/>
</dbReference>
<dbReference type="GO" id="GO:0004674">
    <property type="term" value="F:protein serine/threonine kinase activity"/>
    <property type="evidence" value="ECO:0007669"/>
    <property type="project" value="UniProtKB-EC"/>
</dbReference>
<evidence type="ECO:0000256" key="1">
    <source>
        <dbReference type="ARBA" id="ARBA00012513"/>
    </source>
</evidence>
<evidence type="ECO:0000256" key="3">
    <source>
        <dbReference type="ARBA" id="ARBA00048679"/>
    </source>
</evidence>
<comment type="caution">
    <text evidence="5">The sequence shown here is derived from an EMBL/GenBank/DDBJ whole genome shotgun (WGS) entry which is preliminary data.</text>
</comment>
<evidence type="ECO:0000313" key="5">
    <source>
        <dbReference type="EMBL" id="THV55403.1"/>
    </source>
</evidence>
<comment type="catalytic activity">
    <reaction evidence="3">
        <text>L-seryl-[protein] + ATP = O-phospho-L-seryl-[protein] + ADP + H(+)</text>
        <dbReference type="Rhea" id="RHEA:17989"/>
        <dbReference type="Rhea" id="RHEA-COMP:9863"/>
        <dbReference type="Rhea" id="RHEA-COMP:11604"/>
        <dbReference type="ChEBI" id="CHEBI:15378"/>
        <dbReference type="ChEBI" id="CHEBI:29999"/>
        <dbReference type="ChEBI" id="CHEBI:30616"/>
        <dbReference type="ChEBI" id="CHEBI:83421"/>
        <dbReference type="ChEBI" id="CHEBI:456216"/>
        <dbReference type="EC" id="2.7.11.1"/>
    </reaction>
</comment>
<dbReference type="PANTHER" id="PTHR38248">
    <property type="entry name" value="FUNK1 6"/>
    <property type="match status" value="1"/>
</dbReference>
<dbReference type="Proteomes" id="UP000308671">
    <property type="component" value="Unassembled WGS sequence"/>
</dbReference>
<dbReference type="InterPro" id="IPR040976">
    <property type="entry name" value="Pkinase_fungal"/>
</dbReference>
<proteinExistence type="predicted"/>
<dbReference type="AlphaFoldDB" id="A0A4S8RB91"/>
<comment type="catalytic activity">
    <reaction evidence="2">
        <text>L-threonyl-[protein] + ATP = O-phospho-L-threonyl-[protein] + ADP + H(+)</text>
        <dbReference type="Rhea" id="RHEA:46608"/>
        <dbReference type="Rhea" id="RHEA-COMP:11060"/>
        <dbReference type="Rhea" id="RHEA-COMP:11605"/>
        <dbReference type="ChEBI" id="CHEBI:15378"/>
        <dbReference type="ChEBI" id="CHEBI:30013"/>
        <dbReference type="ChEBI" id="CHEBI:30616"/>
        <dbReference type="ChEBI" id="CHEBI:61977"/>
        <dbReference type="ChEBI" id="CHEBI:456216"/>
        <dbReference type="EC" id="2.7.11.1"/>
    </reaction>
</comment>
<dbReference type="PANTHER" id="PTHR38248:SF2">
    <property type="entry name" value="FUNK1 11"/>
    <property type="match status" value="1"/>
</dbReference>
<dbReference type="OrthoDB" id="3527946at2759"/>
<keyword evidence="6" id="KW-1185">Reference proteome</keyword>
<accession>A0A4S8RB91</accession>
<name>A0A4S8RB91_9HELO</name>
<dbReference type="EMBL" id="PQXL01000009">
    <property type="protein sequence ID" value="THV55403.1"/>
    <property type="molecule type" value="Genomic_DNA"/>
</dbReference>
<evidence type="ECO:0000313" key="6">
    <source>
        <dbReference type="Proteomes" id="UP000308671"/>
    </source>
</evidence>
<dbReference type="Pfam" id="PF17667">
    <property type="entry name" value="Pkinase_fungal"/>
    <property type="match status" value="2"/>
</dbReference>
<dbReference type="EC" id="2.7.11.1" evidence="1"/>
<reference evidence="5 6" key="1">
    <citation type="submission" date="2017-12" db="EMBL/GenBank/DDBJ databases">
        <title>Comparative genomics of Botrytis spp.</title>
        <authorList>
            <person name="Valero-Jimenez C.A."/>
            <person name="Tapia P."/>
            <person name="Veloso J."/>
            <person name="Silva-Moreno E."/>
            <person name="Staats M."/>
            <person name="Valdes J.H."/>
            <person name="Van Kan J.A.L."/>
        </authorList>
    </citation>
    <scope>NUCLEOTIDE SEQUENCE [LARGE SCALE GENOMIC DNA]</scope>
    <source>
        <strain evidence="5 6">MUCL435</strain>
    </source>
</reference>
<dbReference type="SUPFAM" id="SSF56112">
    <property type="entry name" value="Protein kinase-like (PK-like)"/>
    <property type="match status" value="1"/>
</dbReference>
<feature type="domain" description="Fungal-type protein kinase" evidence="4">
    <location>
        <begin position="38"/>
        <end position="70"/>
    </location>
</feature>
<feature type="domain" description="Fungal-type protein kinase" evidence="4">
    <location>
        <begin position="2"/>
        <end position="35"/>
    </location>
</feature>
<dbReference type="PROSITE" id="PS00109">
    <property type="entry name" value="PROTEIN_KINASE_TYR"/>
    <property type="match status" value="1"/>
</dbReference>
<evidence type="ECO:0000256" key="2">
    <source>
        <dbReference type="ARBA" id="ARBA00047899"/>
    </source>
</evidence>
<organism evidence="5 6">
    <name type="scientific">Botrytis galanthina</name>
    <dbReference type="NCBI Taxonomy" id="278940"/>
    <lineage>
        <taxon>Eukaryota</taxon>
        <taxon>Fungi</taxon>
        <taxon>Dikarya</taxon>
        <taxon>Ascomycota</taxon>
        <taxon>Pezizomycotina</taxon>
        <taxon>Leotiomycetes</taxon>
        <taxon>Helotiales</taxon>
        <taxon>Sclerotiniaceae</taxon>
        <taxon>Botrytis</taxon>
    </lineage>
</organism>
<gene>
    <name evidence="5" type="ORF">BGAL_0009g00530</name>
</gene>
<sequence length="188" mass="21721">MELITAFRDITKALQSLYLEANILHRDISRQNIIILLIGTSGFMACGILGGDDHTYRHDLDSLFYVFLWLAICHDRVTSKRIPASSRLHAWTGSPCTGMKWGDVFKIKRADMQPTEFSKLVEMEFREPFRPYLPLAIRYHKLLFPIRDGKIFIGTDPSRAAAERLYKEIALFESYIQGELEKLSQYTT</sequence>
<protein>
    <recommendedName>
        <fullName evidence="1">non-specific serine/threonine protein kinase</fullName>
        <ecNumber evidence="1">2.7.11.1</ecNumber>
    </recommendedName>
</protein>
<evidence type="ECO:0000259" key="4">
    <source>
        <dbReference type="Pfam" id="PF17667"/>
    </source>
</evidence>
<dbReference type="InterPro" id="IPR008266">
    <property type="entry name" value="Tyr_kinase_AS"/>
</dbReference>